<proteinExistence type="inferred from homology"/>
<dbReference type="PANTHER" id="PTHR30346:SF0">
    <property type="entry name" value="HCA OPERON TRANSCRIPTIONAL ACTIVATOR HCAR"/>
    <property type="match status" value="1"/>
</dbReference>
<evidence type="ECO:0000259" key="5">
    <source>
        <dbReference type="PROSITE" id="PS50931"/>
    </source>
</evidence>
<dbReference type="Proteomes" id="UP001500212">
    <property type="component" value="Unassembled WGS sequence"/>
</dbReference>
<dbReference type="PROSITE" id="PS50931">
    <property type="entry name" value="HTH_LYSR"/>
    <property type="match status" value="1"/>
</dbReference>
<comment type="similarity">
    <text evidence="1">Belongs to the LysR transcriptional regulatory family.</text>
</comment>
<dbReference type="InterPro" id="IPR036388">
    <property type="entry name" value="WH-like_DNA-bd_sf"/>
</dbReference>
<sequence>MEMREIEAFLDVARELHFGRAAARLGVSTPRVSQAVRALERRVGGPLFERTSRRVRLTPLGEHLHAELRPAYERMERALREARRSASTEVLRVGVATSLPDAVVDGPIRAFGRARPNCAVVRSAHPNTDPVRWGDDWPVDVFVGWLPADLALVQAMGFSVGPAWLREERAVLVAAGHPLARRVAVDAEELTDHDILYPSNMPEQVADLWIPSATPGGVPFRRVPRHTSTSLEEAIVLVAGGDVVHLTIAAVRPDNPHVVTVPVTGLPPMLCAPVWPAGTDSAVIRDFARVTGTSGARSS</sequence>
<evidence type="ECO:0000256" key="2">
    <source>
        <dbReference type="ARBA" id="ARBA00023015"/>
    </source>
</evidence>
<evidence type="ECO:0000313" key="7">
    <source>
        <dbReference type="Proteomes" id="UP001500212"/>
    </source>
</evidence>
<dbReference type="PRINTS" id="PR00039">
    <property type="entry name" value="HTHLYSR"/>
</dbReference>
<keyword evidence="4" id="KW-0804">Transcription</keyword>
<dbReference type="Pfam" id="PF03466">
    <property type="entry name" value="LysR_substrate"/>
    <property type="match status" value="1"/>
</dbReference>
<reference evidence="7" key="1">
    <citation type="journal article" date="2019" name="Int. J. Syst. Evol. Microbiol.">
        <title>The Global Catalogue of Microorganisms (GCM) 10K type strain sequencing project: providing services to taxonomists for standard genome sequencing and annotation.</title>
        <authorList>
            <consortium name="The Broad Institute Genomics Platform"/>
            <consortium name="The Broad Institute Genome Sequencing Center for Infectious Disease"/>
            <person name="Wu L."/>
            <person name="Ma J."/>
        </authorList>
    </citation>
    <scope>NUCLEOTIDE SEQUENCE [LARGE SCALE GENOMIC DNA]</scope>
    <source>
        <strain evidence="7">JCM 17938</strain>
    </source>
</reference>
<evidence type="ECO:0000256" key="1">
    <source>
        <dbReference type="ARBA" id="ARBA00009437"/>
    </source>
</evidence>
<dbReference type="Gene3D" id="3.40.190.10">
    <property type="entry name" value="Periplasmic binding protein-like II"/>
    <property type="match status" value="2"/>
</dbReference>
<keyword evidence="2" id="KW-0805">Transcription regulation</keyword>
<dbReference type="Pfam" id="PF00126">
    <property type="entry name" value="HTH_1"/>
    <property type="match status" value="1"/>
</dbReference>
<dbReference type="SUPFAM" id="SSF46785">
    <property type="entry name" value="Winged helix' DNA-binding domain"/>
    <property type="match status" value="1"/>
</dbReference>
<dbReference type="SUPFAM" id="SSF53850">
    <property type="entry name" value="Periplasmic binding protein-like II"/>
    <property type="match status" value="1"/>
</dbReference>
<dbReference type="RefSeq" id="WP_345358242.1">
    <property type="nucleotide sequence ID" value="NZ_BAABHJ010000016.1"/>
</dbReference>
<dbReference type="Gene3D" id="1.10.10.10">
    <property type="entry name" value="Winged helix-like DNA-binding domain superfamily/Winged helix DNA-binding domain"/>
    <property type="match status" value="1"/>
</dbReference>
<name>A0ABP8TRR9_9ACTN</name>
<dbReference type="PANTHER" id="PTHR30346">
    <property type="entry name" value="TRANSCRIPTIONAL DUAL REGULATOR HCAR-RELATED"/>
    <property type="match status" value="1"/>
</dbReference>
<keyword evidence="3" id="KW-0238">DNA-binding</keyword>
<dbReference type="InterPro" id="IPR005119">
    <property type="entry name" value="LysR_subst-bd"/>
</dbReference>
<evidence type="ECO:0000313" key="6">
    <source>
        <dbReference type="EMBL" id="GAA4611171.1"/>
    </source>
</evidence>
<organism evidence="6 7">
    <name type="scientific">Actinoallomurus liliacearum</name>
    <dbReference type="NCBI Taxonomy" id="1080073"/>
    <lineage>
        <taxon>Bacteria</taxon>
        <taxon>Bacillati</taxon>
        <taxon>Actinomycetota</taxon>
        <taxon>Actinomycetes</taxon>
        <taxon>Streptosporangiales</taxon>
        <taxon>Thermomonosporaceae</taxon>
        <taxon>Actinoallomurus</taxon>
    </lineage>
</organism>
<comment type="caution">
    <text evidence="6">The sequence shown here is derived from an EMBL/GenBank/DDBJ whole genome shotgun (WGS) entry which is preliminary data.</text>
</comment>
<accession>A0ABP8TRR9</accession>
<evidence type="ECO:0000256" key="3">
    <source>
        <dbReference type="ARBA" id="ARBA00023125"/>
    </source>
</evidence>
<feature type="domain" description="HTH lysR-type" evidence="5">
    <location>
        <begin position="1"/>
        <end position="58"/>
    </location>
</feature>
<evidence type="ECO:0000256" key="4">
    <source>
        <dbReference type="ARBA" id="ARBA00023163"/>
    </source>
</evidence>
<protein>
    <submittedName>
        <fullName evidence="6">LysR family transcriptional regulator</fullName>
    </submittedName>
</protein>
<dbReference type="InterPro" id="IPR036390">
    <property type="entry name" value="WH_DNA-bd_sf"/>
</dbReference>
<dbReference type="InterPro" id="IPR000847">
    <property type="entry name" value="LysR_HTH_N"/>
</dbReference>
<gene>
    <name evidence="6" type="ORF">GCM10023195_47180</name>
</gene>
<keyword evidence="7" id="KW-1185">Reference proteome</keyword>
<dbReference type="EMBL" id="BAABHJ010000016">
    <property type="protein sequence ID" value="GAA4611171.1"/>
    <property type="molecule type" value="Genomic_DNA"/>
</dbReference>